<evidence type="ECO:0000313" key="3">
    <source>
        <dbReference type="Proteomes" id="UP001156940"/>
    </source>
</evidence>
<proteinExistence type="predicted"/>
<comment type="caution">
    <text evidence="2">The sequence shown here is derived from an EMBL/GenBank/DDBJ whole genome shotgun (WGS) entry which is preliminary data.</text>
</comment>
<keyword evidence="3" id="KW-1185">Reference proteome</keyword>
<gene>
    <name evidence="2" type="ORF">QFW77_18580</name>
</gene>
<sequence length="209" mass="23326">MRKPEYRGVIALTLAGLSFAAPGSACEPPAGFVDPPRPDIAPFEELLSVTEENVIDQPLAAVMRAANRPLRIDATEHLAGVSGTYRLSEGPYGSVGARRLVCKTDGSHAVEEVLLTESSDAGSRFRYVVWNYTSPKFRDVAYAVGEFVRTQPAPDRTLVSWTYRFALRDGLGSEDESRFRKTFLEREFPEWMRTQLDRKPAESDAPRTR</sequence>
<evidence type="ECO:0008006" key="4">
    <source>
        <dbReference type="Google" id="ProtNLM"/>
    </source>
</evidence>
<feature type="signal peptide" evidence="1">
    <location>
        <begin position="1"/>
        <end position="20"/>
    </location>
</feature>
<protein>
    <recommendedName>
        <fullName evidence="4">SRPBCC family protein</fullName>
    </recommendedName>
</protein>
<dbReference type="EMBL" id="JARXRM010000046">
    <property type="protein sequence ID" value="MDH5824977.1"/>
    <property type="molecule type" value="Genomic_DNA"/>
</dbReference>
<keyword evidence="1" id="KW-0732">Signal</keyword>
<dbReference type="InterPro" id="IPR023393">
    <property type="entry name" value="START-like_dom_sf"/>
</dbReference>
<evidence type="ECO:0000313" key="2">
    <source>
        <dbReference type="EMBL" id="MDH5824977.1"/>
    </source>
</evidence>
<feature type="chain" id="PRO_5047177267" description="SRPBCC family protein" evidence="1">
    <location>
        <begin position="21"/>
        <end position="209"/>
    </location>
</feature>
<dbReference type="Gene3D" id="3.30.530.20">
    <property type="match status" value="1"/>
</dbReference>
<evidence type="ECO:0000256" key="1">
    <source>
        <dbReference type="SAM" id="SignalP"/>
    </source>
</evidence>
<dbReference type="RefSeq" id="WP_280576366.1">
    <property type="nucleotide sequence ID" value="NZ_JARXRM010000046.1"/>
</dbReference>
<name>A0ABT6JED9_9GAMM</name>
<organism evidence="2 3">
    <name type="scientific">Luteimonas endophytica</name>
    <dbReference type="NCBI Taxonomy" id="3042023"/>
    <lineage>
        <taxon>Bacteria</taxon>
        <taxon>Pseudomonadati</taxon>
        <taxon>Pseudomonadota</taxon>
        <taxon>Gammaproteobacteria</taxon>
        <taxon>Lysobacterales</taxon>
        <taxon>Lysobacteraceae</taxon>
        <taxon>Luteimonas</taxon>
    </lineage>
</organism>
<dbReference type="Proteomes" id="UP001156940">
    <property type="component" value="Unassembled WGS sequence"/>
</dbReference>
<accession>A0ABT6JED9</accession>
<reference evidence="2 3" key="1">
    <citation type="submission" date="2023-04" db="EMBL/GenBank/DDBJ databases">
        <title>Luteimonas endophyticus RD2P54.</title>
        <authorList>
            <person name="Sun J.-Q."/>
        </authorList>
    </citation>
    <scope>NUCLEOTIDE SEQUENCE [LARGE SCALE GENOMIC DNA]</scope>
    <source>
        <strain evidence="2 3">RD2P54</strain>
    </source>
</reference>